<gene>
    <name evidence="2" type="ORF">INS88_01875</name>
</gene>
<accession>A0A7M1QXD3</accession>
<feature type="region of interest" description="Disordered" evidence="1">
    <location>
        <begin position="1"/>
        <end position="41"/>
    </location>
</feature>
<dbReference type="AlphaFoldDB" id="A0A7M1QXD3"/>
<dbReference type="RefSeq" id="WP_197551422.1">
    <property type="nucleotide sequence ID" value="NZ_CP063213.1"/>
</dbReference>
<proteinExistence type="predicted"/>
<evidence type="ECO:0000256" key="1">
    <source>
        <dbReference type="SAM" id="MobiDB-lite"/>
    </source>
</evidence>
<reference evidence="2 3" key="1">
    <citation type="submission" date="2020-10" db="EMBL/GenBank/DDBJ databases">
        <title>Trueperella pecoris sp. nov. isolated from bovine and porcine specimens.</title>
        <authorList>
            <person name="Schoenecker L."/>
            <person name="Schnydrig P."/>
            <person name="Brodard I."/>
            <person name="Thomann A."/>
            <person name="Hemphill A."/>
            <person name="Rodriguez-Campos S."/>
            <person name="Perreten V."/>
            <person name="Jores J."/>
            <person name="Kittl S."/>
        </authorList>
    </citation>
    <scope>NUCLEOTIDE SEQUENCE [LARGE SCALE GENOMIC DNA]</scope>
    <source>
        <strain evidence="2 3">15A0121</strain>
    </source>
</reference>
<keyword evidence="3" id="KW-1185">Reference proteome</keyword>
<evidence type="ECO:0000313" key="2">
    <source>
        <dbReference type="EMBL" id="QOR45995.1"/>
    </source>
</evidence>
<organism evidence="2 3">
    <name type="scientific">Trueperella pecoris</name>
    <dbReference type="NCBI Taxonomy" id="2733571"/>
    <lineage>
        <taxon>Bacteria</taxon>
        <taxon>Bacillati</taxon>
        <taxon>Actinomycetota</taxon>
        <taxon>Actinomycetes</taxon>
        <taxon>Actinomycetales</taxon>
        <taxon>Actinomycetaceae</taxon>
        <taxon>Trueperella</taxon>
    </lineage>
</organism>
<protein>
    <submittedName>
        <fullName evidence="2">Uncharacterized protein</fullName>
    </submittedName>
</protein>
<feature type="compositionally biased region" description="Low complexity" evidence="1">
    <location>
        <begin position="24"/>
        <end position="40"/>
    </location>
</feature>
<name>A0A7M1QXD3_9ACTO</name>
<evidence type="ECO:0000313" key="3">
    <source>
        <dbReference type="Proteomes" id="UP000595053"/>
    </source>
</evidence>
<sequence>MREMRLGSRRARGGTTPSAPPAPAKADTPAADASPSQPAPYAVTERVLAEIRAGGTIPAVAHKTGTSEVFVKVLVDHLARTGLGGTASSLCASGQGACGSEGAQTEAALISCAGCAFAK</sequence>
<dbReference type="Proteomes" id="UP000595053">
    <property type="component" value="Chromosome"/>
</dbReference>
<dbReference type="EMBL" id="CP063213">
    <property type="protein sequence ID" value="QOR45995.1"/>
    <property type="molecule type" value="Genomic_DNA"/>
</dbReference>